<name>A0A815MPW7_9BILA</name>
<dbReference type="Proteomes" id="UP000663881">
    <property type="component" value="Unassembled WGS sequence"/>
</dbReference>
<gene>
    <name evidence="2" type="ORF">OKA104_LOCUS17933</name>
    <name evidence="1" type="ORF">VCS650_LOCUS38002</name>
</gene>
<protein>
    <submittedName>
        <fullName evidence="1">Uncharacterized protein</fullName>
    </submittedName>
</protein>
<dbReference type="EMBL" id="CAJOAY010001089">
    <property type="protein sequence ID" value="CAF3791435.1"/>
    <property type="molecule type" value="Genomic_DNA"/>
</dbReference>
<evidence type="ECO:0000313" key="3">
    <source>
        <dbReference type="Proteomes" id="UP000663891"/>
    </source>
</evidence>
<dbReference type="OrthoDB" id="10012197at2759"/>
<evidence type="ECO:0000313" key="2">
    <source>
        <dbReference type="EMBL" id="CAF3791435.1"/>
    </source>
</evidence>
<reference evidence="1" key="1">
    <citation type="submission" date="2021-02" db="EMBL/GenBank/DDBJ databases">
        <authorList>
            <person name="Nowell W R."/>
        </authorList>
    </citation>
    <scope>NUCLEOTIDE SEQUENCE</scope>
</reference>
<evidence type="ECO:0000313" key="1">
    <source>
        <dbReference type="EMBL" id="CAF1425952.1"/>
    </source>
</evidence>
<organism evidence="1 3">
    <name type="scientific">Adineta steineri</name>
    <dbReference type="NCBI Taxonomy" id="433720"/>
    <lineage>
        <taxon>Eukaryota</taxon>
        <taxon>Metazoa</taxon>
        <taxon>Spiralia</taxon>
        <taxon>Gnathifera</taxon>
        <taxon>Rotifera</taxon>
        <taxon>Eurotatoria</taxon>
        <taxon>Bdelloidea</taxon>
        <taxon>Adinetida</taxon>
        <taxon>Adinetidae</taxon>
        <taxon>Adineta</taxon>
    </lineage>
</organism>
<sequence length="267" mass="31926">MHCVDSSYRDDDQWEELIIKYLPHLEKFSLELYEDTDDYYSPPVYTDEPIEFNSSFWIEREMRVNITIDYEFNKYSIQPLKKRWYEDTQDKIINSSTGHSQSNRLILHDIPYNKSYEIFIGLLIQILGALPQLIPLKLHSLSINKPRKLSSEEIDILSSIKNTSQIKYVYLQKMIKIEDIDFLMRLCLSMVYLKIDYTNKINVEIFVRNILEKIDCKLNERLRLLCFHIPTVDDAMVKQLKNMINSEKLLVNYTIQRGCENVYLQWK</sequence>
<dbReference type="EMBL" id="CAJNON010001086">
    <property type="protein sequence ID" value="CAF1425952.1"/>
    <property type="molecule type" value="Genomic_DNA"/>
</dbReference>
<dbReference type="Proteomes" id="UP000663891">
    <property type="component" value="Unassembled WGS sequence"/>
</dbReference>
<dbReference type="AlphaFoldDB" id="A0A815MPW7"/>
<comment type="caution">
    <text evidence="1">The sequence shown here is derived from an EMBL/GenBank/DDBJ whole genome shotgun (WGS) entry which is preliminary data.</text>
</comment>
<proteinExistence type="predicted"/>
<accession>A0A815MPW7</accession>